<dbReference type="GO" id="GO:0003700">
    <property type="term" value="F:DNA-binding transcription factor activity"/>
    <property type="evidence" value="ECO:0007669"/>
    <property type="project" value="TreeGrafter"/>
</dbReference>
<reference evidence="6 7" key="1">
    <citation type="submission" date="2016-03" db="EMBL/GenBank/DDBJ databases">
        <title>Complete genome sequence of a novel chlorpyrifos degrading bacterium, Cupriavidus nantongensis sp. X1.</title>
        <authorList>
            <person name="Fang L."/>
        </authorList>
    </citation>
    <scope>NUCLEOTIDE SEQUENCE [LARGE SCALE GENOMIC DNA]</scope>
    <source>
        <strain evidence="6 7">X1</strain>
    </source>
</reference>
<dbReference type="RefSeq" id="WP_062800500.1">
    <property type="nucleotide sequence ID" value="NZ_CP014844.1"/>
</dbReference>
<dbReference type="Gene3D" id="3.30.450.40">
    <property type="match status" value="1"/>
</dbReference>
<dbReference type="KEGG" id="cnan:A2G96_14935"/>
<dbReference type="SUPFAM" id="SSF55781">
    <property type="entry name" value="GAF domain-like"/>
    <property type="match status" value="1"/>
</dbReference>
<dbReference type="EMBL" id="CP014844">
    <property type="protein sequence ID" value="AMR78932.1"/>
    <property type="molecule type" value="Genomic_DNA"/>
</dbReference>
<accession>A0A142JLH0</accession>
<sequence>MSILEGVEGVLDLFGHGRHEITFNDVLDELGLAKSSASRLLAQMVRYRLLELQPSTRRYRPGALVIRAAQAATQAHPFDDQCREILAALSDSTGFTAYLSMLDGTDTVVLQRLNGSNPVQVLSPPGARRPAFTTAMGRVLLSRLPETEFRARYGATGTRKLPDAPAGCPATVAELRERVAMARAERSAIAVNEGMPGIGAVATTLTDPLSGDVRGLCLSFTAMQVSQAQARALRETLVQAVAPLGQRLGDPLWLHPADIPAN</sequence>
<keyword evidence="3" id="KW-0804">Transcription</keyword>
<evidence type="ECO:0000259" key="5">
    <source>
        <dbReference type="PROSITE" id="PS51078"/>
    </source>
</evidence>
<dbReference type="SUPFAM" id="SSF46785">
    <property type="entry name" value="Winged helix' DNA-binding domain"/>
    <property type="match status" value="1"/>
</dbReference>
<dbReference type="InterPro" id="IPR014757">
    <property type="entry name" value="Tscrpt_reg_IclR_C"/>
</dbReference>
<dbReference type="STRING" id="1796606.A2G96_14935"/>
<dbReference type="GO" id="GO:0003677">
    <property type="term" value="F:DNA binding"/>
    <property type="evidence" value="ECO:0007669"/>
    <property type="project" value="UniProtKB-KW"/>
</dbReference>
<keyword evidence="1" id="KW-0805">Transcription regulation</keyword>
<dbReference type="Proteomes" id="UP000075238">
    <property type="component" value="Chromosome 1"/>
</dbReference>
<dbReference type="PROSITE" id="PS51077">
    <property type="entry name" value="HTH_ICLR"/>
    <property type="match status" value="1"/>
</dbReference>
<dbReference type="PANTHER" id="PTHR30136:SF35">
    <property type="entry name" value="HTH-TYPE TRANSCRIPTIONAL REGULATOR RV1719"/>
    <property type="match status" value="1"/>
</dbReference>
<dbReference type="InterPro" id="IPR036390">
    <property type="entry name" value="WH_DNA-bd_sf"/>
</dbReference>
<dbReference type="PANTHER" id="PTHR30136">
    <property type="entry name" value="HELIX-TURN-HELIX TRANSCRIPTIONAL REGULATOR, ICLR FAMILY"/>
    <property type="match status" value="1"/>
</dbReference>
<dbReference type="PROSITE" id="PS51078">
    <property type="entry name" value="ICLR_ED"/>
    <property type="match status" value="1"/>
</dbReference>
<protein>
    <submittedName>
        <fullName evidence="6">IclR family transcriptional regulator</fullName>
    </submittedName>
</protein>
<evidence type="ECO:0000259" key="4">
    <source>
        <dbReference type="PROSITE" id="PS51077"/>
    </source>
</evidence>
<organism evidence="6 7">
    <name type="scientific">Cupriavidus nantongensis</name>
    <dbReference type="NCBI Taxonomy" id="1796606"/>
    <lineage>
        <taxon>Bacteria</taxon>
        <taxon>Pseudomonadati</taxon>
        <taxon>Pseudomonadota</taxon>
        <taxon>Betaproteobacteria</taxon>
        <taxon>Burkholderiales</taxon>
        <taxon>Burkholderiaceae</taxon>
        <taxon>Cupriavidus</taxon>
    </lineage>
</organism>
<keyword evidence="7" id="KW-1185">Reference proteome</keyword>
<dbReference type="GO" id="GO:0045892">
    <property type="term" value="P:negative regulation of DNA-templated transcription"/>
    <property type="evidence" value="ECO:0007669"/>
    <property type="project" value="TreeGrafter"/>
</dbReference>
<feature type="domain" description="HTH iclR-type" evidence="4">
    <location>
        <begin position="1"/>
        <end position="63"/>
    </location>
</feature>
<dbReference type="Pfam" id="PF01614">
    <property type="entry name" value="IclR_C"/>
    <property type="match status" value="1"/>
</dbReference>
<dbReference type="OrthoDB" id="9807558at2"/>
<name>A0A142JLH0_9BURK</name>
<proteinExistence type="predicted"/>
<dbReference type="InterPro" id="IPR005471">
    <property type="entry name" value="Tscrpt_reg_IclR_N"/>
</dbReference>
<gene>
    <name evidence="6" type="ORF">A2G96_14935</name>
</gene>
<evidence type="ECO:0000313" key="7">
    <source>
        <dbReference type="Proteomes" id="UP000075238"/>
    </source>
</evidence>
<evidence type="ECO:0000256" key="2">
    <source>
        <dbReference type="ARBA" id="ARBA00023125"/>
    </source>
</evidence>
<dbReference type="InterPro" id="IPR036388">
    <property type="entry name" value="WH-like_DNA-bd_sf"/>
</dbReference>
<dbReference type="InterPro" id="IPR050707">
    <property type="entry name" value="HTH_MetabolicPath_Reg"/>
</dbReference>
<keyword evidence="2" id="KW-0238">DNA-binding</keyword>
<feature type="domain" description="IclR-ED" evidence="5">
    <location>
        <begin position="64"/>
        <end position="250"/>
    </location>
</feature>
<dbReference type="Gene3D" id="1.10.10.10">
    <property type="entry name" value="Winged helix-like DNA-binding domain superfamily/Winged helix DNA-binding domain"/>
    <property type="match status" value="1"/>
</dbReference>
<dbReference type="InterPro" id="IPR029016">
    <property type="entry name" value="GAF-like_dom_sf"/>
</dbReference>
<dbReference type="AlphaFoldDB" id="A0A142JLH0"/>
<dbReference type="Pfam" id="PF09339">
    <property type="entry name" value="HTH_IclR"/>
    <property type="match status" value="1"/>
</dbReference>
<evidence type="ECO:0000256" key="3">
    <source>
        <dbReference type="ARBA" id="ARBA00023163"/>
    </source>
</evidence>
<dbReference type="SMART" id="SM00346">
    <property type="entry name" value="HTH_ICLR"/>
    <property type="match status" value="1"/>
</dbReference>
<evidence type="ECO:0000256" key="1">
    <source>
        <dbReference type="ARBA" id="ARBA00023015"/>
    </source>
</evidence>
<evidence type="ECO:0000313" key="6">
    <source>
        <dbReference type="EMBL" id="AMR78932.1"/>
    </source>
</evidence>